<keyword evidence="1" id="KW-0813">Transport</keyword>
<keyword evidence="1" id="KW-0809">Transit peptide</keyword>
<comment type="function">
    <text evidence="1">Essential component of the TIM23 complex, a complex that mediates the translocation of transit peptide-containing proteins across the mitochondrial inner membrane.</text>
</comment>
<dbReference type="GO" id="GO:0015031">
    <property type="term" value="P:protein transport"/>
    <property type="evidence" value="ECO:0007669"/>
    <property type="project" value="UniProtKB-KW"/>
</dbReference>
<reference evidence="3 4" key="1">
    <citation type="journal article" date="2015" name="BMC Genomics">
        <title>Gene expression during zombie ant biting behavior reflects the complexity underlying fungal parasitic behavioral manipulation.</title>
        <authorList>
            <person name="de Bekker C."/>
            <person name="Ohm R.A."/>
            <person name="Loreto R.G."/>
            <person name="Sebastian A."/>
            <person name="Albert I."/>
            <person name="Merrow M."/>
            <person name="Brachmann A."/>
            <person name="Hughes D.P."/>
        </authorList>
    </citation>
    <scope>NUCLEOTIDE SEQUENCE [LARGE SCALE GENOMIC DNA]</scope>
    <source>
        <strain evidence="3 4">SC16a</strain>
    </source>
</reference>
<comment type="subunit">
    <text evidence="1">Component of the TIM23 complex.</text>
</comment>
<comment type="similarity">
    <text evidence="1">Belongs to the TIM50 family.</text>
</comment>
<dbReference type="GO" id="GO:0005744">
    <property type="term" value="C:TIM23 mitochondrial import inner membrane translocase complex"/>
    <property type="evidence" value="ECO:0007669"/>
    <property type="project" value="UniProtKB-UniRule"/>
</dbReference>
<dbReference type="SUPFAM" id="SSF56784">
    <property type="entry name" value="HAD-like"/>
    <property type="match status" value="1"/>
</dbReference>
<dbReference type="PANTHER" id="PTHR12210">
    <property type="entry name" value="DULLARD PROTEIN PHOSPHATASE"/>
    <property type="match status" value="1"/>
</dbReference>
<organism evidence="3 4">
    <name type="scientific">Ophiocordyceps unilateralis</name>
    <name type="common">Zombie-ant fungus</name>
    <name type="synonym">Torrubia unilateralis</name>
    <dbReference type="NCBI Taxonomy" id="268505"/>
    <lineage>
        <taxon>Eukaryota</taxon>
        <taxon>Fungi</taxon>
        <taxon>Dikarya</taxon>
        <taxon>Ascomycota</taxon>
        <taxon>Pezizomycotina</taxon>
        <taxon>Sordariomycetes</taxon>
        <taxon>Hypocreomycetidae</taxon>
        <taxon>Hypocreales</taxon>
        <taxon>Ophiocordycipitaceae</taxon>
        <taxon>Ophiocordyceps</taxon>
    </lineage>
</organism>
<proteinExistence type="inferred from homology"/>
<sequence>MNYSYGCRPPVIPEEVLPSKPPTRRKLRREITAPYTLSSLTQLYAELARNTGQPDPGQKTKELSKRQIRELTRIMNERENGIVKAKYLTPSLASGGVPEPTRAYLDQSLLPPAILPSPRKILIILDLNGSILYRPEHRRPSRFVERRHAGRFIDYCLDTFRLAIWSSARHQNVESMVNQMFSSEQRRQLVVVWSREHLGLSSDDYGSRVQCYKRLSTIWGNSDVQKSHPTAQLGGRWDQSNTVLVDDSREKGRSEPHNILTIPEFSVPEDDENHDVLPQVHDYLNELARQEDISRYMRLHPFEIDPFYQL</sequence>
<dbReference type="InterPro" id="IPR004274">
    <property type="entry name" value="FCP1_dom"/>
</dbReference>
<dbReference type="InterPro" id="IPR023214">
    <property type="entry name" value="HAD_sf"/>
</dbReference>
<accession>A0A2A9P8L4</accession>
<keyword evidence="1" id="KW-0653">Protein transport</keyword>
<feature type="domain" description="FCP1 homology" evidence="2">
    <location>
        <begin position="116"/>
        <end position="287"/>
    </location>
</feature>
<dbReference type="Proteomes" id="UP000037136">
    <property type="component" value="Unassembled WGS sequence"/>
</dbReference>
<evidence type="ECO:0000259" key="2">
    <source>
        <dbReference type="PROSITE" id="PS50969"/>
    </source>
</evidence>
<comment type="subcellular location">
    <subcellularLocation>
        <location evidence="1">Mitochondrion inner membrane</location>
        <topology evidence="1">Single-pass membrane protein</topology>
    </subcellularLocation>
</comment>
<evidence type="ECO:0000313" key="3">
    <source>
        <dbReference type="EMBL" id="PFH57232.1"/>
    </source>
</evidence>
<dbReference type="InterPro" id="IPR050365">
    <property type="entry name" value="TIM50"/>
</dbReference>
<comment type="caution">
    <text evidence="3">The sequence shown here is derived from an EMBL/GenBank/DDBJ whole genome shotgun (WGS) entry which is preliminary data.</text>
</comment>
<dbReference type="PROSITE" id="PS50969">
    <property type="entry name" value="FCP1"/>
    <property type="match status" value="1"/>
</dbReference>
<dbReference type="OrthoDB" id="1711508at2759"/>
<dbReference type="InterPro" id="IPR036412">
    <property type="entry name" value="HAD-like_sf"/>
</dbReference>
<dbReference type="STRING" id="268505.A0A2A9P8L4"/>
<keyword evidence="1" id="KW-0811">Translocation</keyword>
<gene>
    <name evidence="3" type="ORF">XA68_15336</name>
</gene>
<dbReference type="SMART" id="SM00577">
    <property type="entry name" value="CPDc"/>
    <property type="match status" value="1"/>
</dbReference>
<name>A0A2A9P8L4_OPHUN</name>
<dbReference type="Pfam" id="PF03031">
    <property type="entry name" value="NIF"/>
    <property type="match status" value="1"/>
</dbReference>
<keyword evidence="1" id="KW-0496">Mitochondrion</keyword>
<evidence type="ECO:0000313" key="4">
    <source>
        <dbReference type="Proteomes" id="UP000037136"/>
    </source>
</evidence>
<dbReference type="EMBL" id="LAZP02000437">
    <property type="protein sequence ID" value="PFH57232.1"/>
    <property type="molecule type" value="Genomic_DNA"/>
</dbReference>
<evidence type="ECO:0000256" key="1">
    <source>
        <dbReference type="RuleBase" id="RU365079"/>
    </source>
</evidence>
<dbReference type="Gene3D" id="3.40.50.1000">
    <property type="entry name" value="HAD superfamily/HAD-like"/>
    <property type="match status" value="1"/>
</dbReference>
<reference evidence="3 4" key="2">
    <citation type="journal article" date="2017" name="Sci. Rep.">
        <title>Ant-infecting Ophiocordyceps genomes reveal a high diversity of potential behavioral manipulation genes and a possible major role for enterotoxins.</title>
        <authorList>
            <person name="de Bekker C."/>
            <person name="Ohm R.A."/>
            <person name="Evans H.C."/>
            <person name="Brachmann A."/>
            <person name="Hughes D.P."/>
        </authorList>
    </citation>
    <scope>NUCLEOTIDE SEQUENCE [LARGE SCALE GENOMIC DNA]</scope>
    <source>
        <strain evidence="3 4">SC16a</strain>
    </source>
</reference>
<protein>
    <recommendedName>
        <fullName evidence="1">Mitochondrial import inner membrane translocase subunit TIM50</fullName>
    </recommendedName>
</protein>
<keyword evidence="4" id="KW-1185">Reference proteome</keyword>
<dbReference type="AlphaFoldDB" id="A0A2A9P8L4"/>